<accession>A0A8I2YSZ2</accession>
<comment type="caution">
    <text evidence="1">The sequence shown here is derived from an EMBL/GenBank/DDBJ whole genome shotgun (WGS) entry which is preliminary data.</text>
</comment>
<name>A0A8I2YSZ2_9AGAM</name>
<dbReference type="Proteomes" id="UP000683000">
    <property type="component" value="Unassembled WGS sequence"/>
</dbReference>
<sequence length="68" mass="7640">MATSPGLQTMRKSRTRCYLRPSHDALKQSLDGIAFEVQATDPSEISYCHWCVTCFFFGGGDAVLYIFN</sequence>
<dbReference type="AlphaFoldDB" id="A0A8I2YSZ2"/>
<proteinExistence type="predicted"/>
<organism evidence="1 2">
    <name type="scientific">Boletus reticuloceps</name>
    <dbReference type="NCBI Taxonomy" id="495285"/>
    <lineage>
        <taxon>Eukaryota</taxon>
        <taxon>Fungi</taxon>
        <taxon>Dikarya</taxon>
        <taxon>Basidiomycota</taxon>
        <taxon>Agaricomycotina</taxon>
        <taxon>Agaricomycetes</taxon>
        <taxon>Agaricomycetidae</taxon>
        <taxon>Boletales</taxon>
        <taxon>Boletineae</taxon>
        <taxon>Boletaceae</taxon>
        <taxon>Boletoideae</taxon>
        <taxon>Boletus</taxon>
    </lineage>
</organism>
<keyword evidence="2" id="KW-1185">Reference proteome</keyword>
<dbReference type="SUPFAM" id="SSF55753">
    <property type="entry name" value="Actin depolymerizing proteins"/>
    <property type="match status" value="1"/>
</dbReference>
<protein>
    <submittedName>
        <fullName evidence="1">Uncharacterized protein</fullName>
    </submittedName>
</protein>
<dbReference type="EMBL" id="JAGFBS010000008">
    <property type="protein sequence ID" value="KAG6377756.1"/>
    <property type="molecule type" value="Genomic_DNA"/>
</dbReference>
<gene>
    <name evidence="1" type="ORF">JVT61DRAFT_14529</name>
</gene>
<reference evidence="1" key="1">
    <citation type="submission" date="2021-03" db="EMBL/GenBank/DDBJ databases">
        <title>Evolutionary innovations through gain and loss of genes in the ectomycorrhizal Boletales.</title>
        <authorList>
            <person name="Wu G."/>
            <person name="Miyauchi S."/>
            <person name="Morin E."/>
            <person name="Yang Z.-L."/>
            <person name="Xu J."/>
            <person name="Martin F.M."/>
        </authorList>
    </citation>
    <scope>NUCLEOTIDE SEQUENCE</scope>
    <source>
        <strain evidence="1">BR01</strain>
    </source>
</reference>
<evidence type="ECO:0000313" key="1">
    <source>
        <dbReference type="EMBL" id="KAG6377756.1"/>
    </source>
</evidence>
<dbReference type="OrthoDB" id="1694978at2759"/>
<evidence type="ECO:0000313" key="2">
    <source>
        <dbReference type="Proteomes" id="UP000683000"/>
    </source>
</evidence>